<dbReference type="SUPFAM" id="SSF53756">
    <property type="entry name" value="UDP-Glycosyltransferase/glycogen phosphorylase"/>
    <property type="match status" value="1"/>
</dbReference>
<dbReference type="GO" id="GO:0016757">
    <property type="term" value="F:glycosyltransferase activity"/>
    <property type="evidence" value="ECO:0007669"/>
    <property type="project" value="InterPro"/>
</dbReference>
<proteinExistence type="predicted"/>
<feature type="non-terminal residue" evidence="3">
    <location>
        <position position="1"/>
    </location>
</feature>
<accession>A0A382YTC4</accession>
<reference evidence="3" key="1">
    <citation type="submission" date="2018-05" db="EMBL/GenBank/DDBJ databases">
        <authorList>
            <person name="Lanie J.A."/>
            <person name="Ng W.-L."/>
            <person name="Kazmierczak K.M."/>
            <person name="Andrzejewski T.M."/>
            <person name="Davidsen T.M."/>
            <person name="Wayne K.J."/>
            <person name="Tettelin H."/>
            <person name="Glass J.I."/>
            <person name="Rusch D."/>
            <person name="Podicherti R."/>
            <person name="Tsui H.-C.T."/>
            <person name="Winkler M.E."/>
        </authorList>
    </citation>
    <scope>NUCLEOTIDE SEQUENCE</scope>
</reference>
<protein>
    <recommendedName>
        <fullName evidence="2">Glycosyl transferase family 1 domain-containing protein</fullName>
    </recommendedName>
</protein>
<evidence type="ECO:0000259" key="2">
    <source>
        <dbReference type="Pfam" id="PF00534"/>
    </source>
</evidence>
<keyword evidence="1" id="KW-0808">Transferase</keyword>
<dbReference type="GO" id="GO:0009103">
    <property type="term" value="P:lipopolysaccharide biosynthetic process"/>
    <property type="evidence" value="ECO:0007669"/>
    <property type="project" value="TreeGrafter"/>
</dbReference>
<dbReference type="EMBL" id="UINC01177901">
    <property type="protein sequence ID" value="SVD85778.1"/>
    <property type="molecule type" value="Genomic_DNA"/>
</dbReference>
<dbReference type="Gene3D" id="3.40.50.2000">
    <property type="entry name" value="Glycogen Phosphorylase B"/>
    <property type="match status" value="2"/>
</dbReference>
<feature type="domain" description="Glycosyl transferase family 1" evidence="2">
    <location>
        <begin position="81"/>
        <end position="243"/>
    </location>
</feature>
<gene>
    <name evidence="3" type="ORF">METZ01_LOCUS438632</name>
</gene>
<evidence type="ECO:0000256" key="1">
    <source>
        <dbReference type="ARBA" id="ARBA00022679"/>
    </source>
</evidence>
<dbReference type="InterPro" id="IPR001296">
    <property type="entry name" value="Glyco_trans_1"/>
</dbReference>
<organism evidence="3">
    <name type="scientific">marine metagenome</name>
    <dbReference type="NCBI Taxonomy" id="408172"/>
    <lineage>
        <taxon>unclassified sequences</taxon>
        <taxon>metagenomes</taxon>
        <taxon>ecological metagenomes</taxon>
    </lineage>
</organism>
<dbReference type="CDD" id="cd03809">
    <property type="entry name" value="GT4_MtfB-like"/>
    <property type="match status" value="1"/>
</dbReference>
<dbReference type="Pfam" id="PF00534">
    <property type="entry name" value="Glycos_transf_1"/>
    <property type="match status" value="1"/>
</dbReference>
<dbReference type="AlphaFoldDB" id="A0A382YTC4"/>
<feature type="non-terminal residue" evidence="3">
    <location>
        <position position="262"/>
    </location>
</feature>
<evidence type="ECO:0000313" key="3">
    <source>
        <dbReference type="EMBL" id="SVD85778.1"/>
    </source>
</evidence>
<dbReference type="PANTHER" id="PTHR46401:SF2">
    <property type="entry name" value="GLYCOSYLTRANSFERASE WBBK-RELATED"/>
    <property type="match status" value="1"/>
</dbReference>
<name>A0A382YTC4_9ZZZZ</name>
<sequence length="262" mass="29270">GPLLAPRTIIMLRNSLAVAKRETRLFKRLYWMGLTLMTILSLIKCERAIAVSTYARKVLTFGMEEKLKHKVPVVYHGVNTEFQPLNYIKRQEFLLSVSDIYIQKNIHTLISAFSLVREKNPGLKLKLAGKAIDRGYQAEINEAIYSANLESAVELIGEQTTKNLVHLYQSCALFIFPSTVETFGNPLVEAMACGTPIASSNTAAMPEILGDAATYFDPLDVKDMANTIISILENENERQRLGALALERAKLFSWQKTASQTA</sequence>
<dbReference type="PANTHER" id="PTHR46401">
    <property type="entry name" value="GLYCOSYLTRANSFERASE WBBK-RELATED"/>
    <property type="match status" value="1"/>
</dbReference>